<dbReference type="GO" id="GO:0071818">
    <property type="term" value="C:BAT3 complex"/>
    <property type="evidence" value="ECO:0007669"/>
    <property type="project" value="TreeGrafter"/>
</dbReference>
<dbReference type="GO" id="GO:0031593">
    <property type="term" value="F:polyubiquitin modification-dependent protein binding"/>
    <property type="evidence" value="ECO:0007669"/>
    <property type="project" value="TreeGrafter"/>
</dbReference>
<dbReference type="STRING" id="283909.R7TBW1"/>
<dbReference type="GO" id="GO:0036503">
    <property type="term" value="P:ERAD pathway"/>
    <property type="evidence" value="ECO:0007669"/>
    <property type="project" value="TreeGrafter"/>
</dbReference>
<feature type="region of interest" description="Disordered" evidence="1">
    <location>
        <begin position="250"/>
        <end position="281"/>
    </location>
</feature>
<evidence type="ECO:0000313" key="4">
    <source>
        <dbReference type="Proteomes" id="UP000014760"/>
    </source>
</evidence>
<dbReference type="AlphaFoldDB" id="R7TBW1"/>
<reference evidence="2 4" key="2">
    <citation type="journal article" date="2013" name="Nature">
        <title>Insights into bilaterian evolution from three spiralian genomes.</title>
        <authorList>
            <person name="Simakov O."/>
            <person name="Marletaz F."/>
            <person name="Cho S.J."/>
            <person name="Edsinger-Gonzales E."/>
            <person name="Havlak P."/>
            <person name="Hellsten U."/>
            <person name="Kuo D.H."/>
            <person name="Larsson T."/>
            <person name="Lv J."/>
            <person name="Arendt D."/>
            <person name="Savage R."/>
            <person name="Osoegawa K."/>
            <person name="de Jong P."/>
            <person name="Grimwood J."/>
            <person name="Chapman J.A."/>
            <person name="Shapiro H."/>
            <person name="Aerts A."/>
            <person name="Otillar R.P."/>
            <person name="Terry A.Y."/>
            <person name="Boore J.L."/>
            <person name="Grigoriev I.V."/>
            <person name="Lindberg D.R."/>
            <person name="Seaver E.C."/>
            <person name="Weisblat D.A."/>
            <person name="Putnam N.H."/>
            <person name="Rokhsar D.S."/>
        </authorList>
    </citation>
    <scope>NUCLEOTIDE SEQUENCE</scope>
    <source>
        <strain evidence="2 4">I ESC-2004</strain>
    </source>
</reference>
<dbReference type="GO" id="GO:0051787">
    <property type="term" value="F:misfolded protein binding"/>
    <property type="evidence" value="ECO:0007669"/>
    <property type="project" value="TreeGrafter"/>
</dbReference>
<feature type="region of interest" description="Disordered" evidence="1">
    <location>
        <begin position="1"/>
        <end position="159"/>
    </location>
</feature>
<dbReference type="EMBL" id="KB310616">
    <property type="protein sequence ID" value="ELT91208.1"/>
    <property type="molecule type" value="Genomic_DNA"/>
</dbReference>
<sequence length="725" mass="77420">MVDVSREPPRLLYAVPTPRPVHRLIQQTQAPMRMSSNVQGSPSTAGRNPPANTTTPSSTAPSTPSSNPTPNPQSNPQLQQPMPPGVPPMFMMSGSPMSFIINASPHGPQPASRMPVAQPTARPSGTPGPSPAPPNAAPSAPAGPPRTPRPPGPPMMMGGIPIMMPPTGHVDPHLPCQSRHFLLRRANQAANAGTAQDAAEPAMTNIIQNVMSSMFGQGVTMQGRPSSAAAPVGSENPAMAHLRHMLSQANPNAAMSSSATSSTQSAPSEAQGAPNATQNATQTGHLTDDMFTQLVSGIGSFVSRAASGQPTNVTLADFLNELGQGQGVSTGDGLLTEIFNAVSTELTFIDLLTIFLGNAAPLSNARGSLRAFVNERVLQGQTNTQEHMAAGIDRLIEELQPDITAISNESNVKDDIDFGRTLVRFTRAHLTTLCEMVVRTEVNDETFANDLVAAVKRAIHEFIVLCRSCLEGDVSALDALIQARVRSWTGEINPLIQQWMISNSSQQLSQIMPTITVTNADVVGYIVKREAVSQASSEASYMSAESGEDRAKEAEGMDVEEASKPPPMDATLLSRLPLPPRRDEMDVGIEAVGSADWHRVVPSEWVPVISRDVARQQRDSAQPPFSDAYLNGMPAKRRKLMSQSESELSNLPAVLPEALKRAATSVGAQSLTSLEDMAKEASSSSELINTFQTEVNNTLANRVAKDPDYIPEKYPHCEQVYKKSD</sequence>
<dbReference type="OrthoDB" id="1885901at2759"/>
<dbReference type="EMBL" id="AMQN01002985">
    <property type="status" value="NOT_ANNOTATED_CDS"/>
    <property type="molecule type" value="Genomic_DNA"/>
</dbReference>
<dbReference type="PANTHER" id="PTHR15204">
    <property type="entry name" value="LARGE PROLINE-RICH PROTEIN BAG6"/>
    <property type="match status" value="1"/>
</dbReference>
<gene>
    <name evidence="2" type="ORF">CAPTEDRAFT_225947</name>
</gene>
<dbReference type="OMA" id="FFRQQLM"/>
<feature type="compositionally biased region" description="Pro residues" evidence="1">
    <location>
        <begin position="126"/>
        <end position="154"/>
    </location>
</feature>
<protein>
    <recommendedName>
        <fullName evidence="5">Large proline-rich protein BAG6 domain-containing protein</fullName>
    </recommendedName>
</protein>
<feature type="compositionally biased region" description="Low complexity" evidence="1">
    <location>
        <begin position="48"/>
        <end position="66"/>
    </location>
</feature>
<dbReference type="EnsemblMetazoa" id="CapteT225947">
    <property type="protein sequence ID" value="CapteP225947"/>
    <property type="gene ID" value="CapteG225947"/>
</dbReference>
<evidence type="ECO:0000313" key="2">
    <source>
        <dbReference type="EMBL" id="ELT91208.1"/>
    </source>
</evidence>
<dbReference type="HOGENOM" id="CLU_381841_0_0_1"/>
<proteinExistence type="predicted"/>
<accession>R7TBW1</accession>
<keyword evidence="4" id="KW-1185">Reference proteome</keyword>
<dbReference type="Proteomes" id="UP000014760">
    <property type="component" value="Unassembled WGS sequence"/>
</dbReference>
<feature type="region of interest" description="Disordered" evidence="1">
    <location>
        <begin position="537"/>
        <end position="570"/>
    </location>
</feature>
<feature type="compositionally biased region" description="Low complexity" evidence="1">
    <location>
        <begin position="88"/>
        <end position="99"/>
    </location>
</feature>
<evidence type="ECO:0000256" key="1">
    <source>
        <dbReference type="SAM" id="MobiDB-lite"/>
    </source>
</evidence>
<reference evidence="3" key="3">
    <citation type="submission" date="2015-06" db="UniProtKB">
        <authorList>
            <consortium name="EnsemblMetazoa"/>
        </authorList>
    </citation>
    <scope>IDENTIFICATION</scope>
</reference>
<name>R7TBW1_CAPTE</name>
<evidence type="ECO:0008006" key="5">
    <source>
        <dbReference type="Google" id="ProtNLM"/>
    </source>
</evidence>
<reference evidence="4" key="1">
    <citation type="submission" date="2012-12" db="EMBL/GenBank/DDBJ databases">
        <authorList>
            <person name="Hellsten U."/>
            <person name="Grimwood J."/>
            <person name="Chapman J.A."/>
            <person name="Shapiro H."/>
            <person name="Aerts A."/>
            <person name="Otillar R.P."/>
            <person name="Terry A.Y."/>
            <person name="Boore J.L."/>
            <person name="Simakov O."/>
            <person name="Marletaz F."/>
            <person name="Cho S.-J."/>
            <person name="Edsinger-Gonzales E."/>
            <person name="Havlak P."/>
            <person name="Kuo D.-H."/>
            <person name="Larsson T."/>
            <person name="Lv J."/>
            <person name="Arendt D."/>
            <person name="Savage R."/>
            <person name="Osoegawa K."/>
            <person name="de Jong P."/>
            <person name="Lindberg D.R."/>
            <person name="Seaver E.C."/>
            <person name="Weisblat D.A."/>
            <person name="Putnam N.H."/>
            <person name="Grigoriev I.V."/>
            <person name="Rokhsar D.S."/>
        </authorList>
    </citation>
    <scope>NUCLEOTIDE SEQUENCE</scope>
    <source>
        <strain evidence="4">I ESC-2004</strain>
    </source>
</reference>
<evidence type="ECO:0000313" key="3">
    <source>
        <dbReference type="EnsemblMetazoa" id="CapteP225947"/>
    </source>
</evidence>
<feature type="compositionally biased region" description="Polar residues" evidence="1">
    <location>
        <begin position="25"/>
        <end position="46"/>
    </location>
</feature>
<feature type="compositionally biased region" description="Low complexity" evidence="1">
    <location>
        <begin position="250"/>
        <end position="268"/>
    </location>
</feature>
<organism evidence="2">
    <name type="scientific">Capitella teleta</name>
    <name type="common">Polychaete worm</name>
    <dbReference type="NCBI Taxonomy" id="283909"/>
    <lineage>
        <taxon>Eukaryota</taxon>
        <taxon>Metazoa</taxon>
        <taxon>Spiralia</taxon>
        <taxon>Lophotrochozoa</taxon>
        <taxon>Annelida</taxon>
        <taxon>Polychaeta</taxon>
        <taxon>Sedentaria</taxon>
        <taxon>Scolecida</taxon>
        <taxon>Capitellidae</taxon>
        <taxon>Capitella</taxon>
    </lineage>
</organism>
<dbReference type="PANTHER" id="PTHR15204:SF0">
    <property type="entry name" value="LARGE PROLINE-RICH PROTEIN BAG6"/>
    <property type="match status" value="1"/>
</dbReference>